<protein>
    <recommendedName>
        <fullName evidence="4">Integral membrane protein</fullName>
    </recommendedName>
</protein>
<evidence type="ECO:0000256" key="1">
    <source>
        <dbReference type="SAM" id="Phobius"/>
    </source>
</evidence>
<sequence length="188" mass="20861">MTRYLISFLPWIAYAFVATSDDWRKGALVGLGIATVVIWRDRKSGKNWDEMVIETSAFVFFAGIAWLSYAQPDSDLVRYGPALVDAWLALTAWGSLLIRRPFTLGIARKLVPEKVARTEAFYRTNAVITQVWGLAFAAAAVVLAFIIRADAHATTPMIVVKVASFVIPVLFTIRYPKAVAARRAHQTA</sequence>
<keyword evidence="1" id="KW-0472">Membrane</keyword>
<organism evidence="2 3">
    <name type="scientific">Streptomyces fildesensis</name>
    <dbReference type="NCBI Taxonomy" id="375757"/>
    <lineage>
        <taxon>Bacteria</taxon>
        <taxon>Bacillati</taxon>
        <taxon>Actinomycetota</taxon>
        <taxon>Actinomycetes</taxon>
        <taxon>Kitasatosporales</taxon>
        <taxon>Streptomycetaceae</taxon>
        <taxon>Streptomyces</taxon>
    </lineage>
</organism>
<feature type="transmembrane region" description="Helical" evidence="1">
    <location>
        <begin position="153"/>
        <end position="173"/>
    </location>
</feature>
<feature type="transmembrane region" description="Helical" evidence="1">
    <location>
        <begin position="51"/>
        <end position="70"/>
    </location>
</feature>
<gene>
    <name evidence="2" type="ORF">ACIGXA_01895</name>
</gene>
<keyword evidence="3" id="KW-1185">Reference proteome</keyword>
<evidence type="ECO:0000313" key="3">
    <source>
        <dbReference type="Proteomes" id="UP001614394"/>
    </source>
</evidence>
<dbReference type="Proteomes" id="UP001614394">
    <property type="component" value="Unassembled WGS sequence"/>
</dbReference>
<name>A0ABW8BYK7_9ACTN</name>
<reference evidence="2 3" key="1">
    <citation type="submission" date="2024-10" db="EMBL/GenBank/DDBJ databases">
        <title>The Natural Products Discovery Center: Release of the First 8490 Sequenced Strains for Exploring Actinobacteria Biosynthetic Diversity.</title>
        <authorList>
            <person name="Kalkreuter E."/>
            <person name="Kautsar S.A."/>
            <person name="Yang D."/>
            <person name="Bader C.D."/>
            <person name="Teijaro C.N."/>
            <person name="Fluegel L."/>
            <person name="Davis C.M."/>
            <person name="Simpson J.R."/>
            <person name="Lauterbach L."/>
            <person name="Steele A.D."/>
            <person name="Gui C."/>
            <person name="Meng S."/>
            <person name="Li G."/>
            <person name="Viehrig K."/>
            <person name="Ye F."/>
            <person name="Su P."/>
            <person name="Kiefer A.F."/>
            <person name="Nichols A."/>
            <person name="Cepeda A.J."/>
            <person name="Yan W."/>
            <person name="Fan B."/>
            <person name="Jiang Y."/>
            <person name="Adhikari A."/>
            <person name="Zheng C.-J."/>
            <person name="Schuster L."/>
            <person name="Cowan T.M."/>
            <person name="Smanski M.J."/>
            <person name="Chevrette M.G."/>
            <person name="De Carvalho L.P.S."/>
            <person name="Shen B."/>
        </authorList>
    </citation>
    <scope>NUCLEOTIDE SEQUENCE [LARGE SCALE GENOMIC DNA]</scope>
    <source>
        <strain evidence="2 3">NPDC053399</strain>
    </source>
</reference>
<comment type="caution">
    <text evidence="2">The sequence shown here is derived from an EMBL/GenBank/DDBJ whole genome shotgun (WGS) entry which is preliminary data.</text>
</comment>
<evidence type="ECO:0000313" key="2">
    <source>
        <dbReference type="EMBL" id="MFI9099248.1"/>
    </source>
</evidence>
<keyword evidence="1" id="KW-0812">Transmembrane</keyword>
<dbReference type="EMBL" id="JBITYG010000001">
    <property type="protein sequence ID" value="MFI9099248.1"/>
    <property type="molecule type" value="Genomic_DNA"/>
</dbReference>
<evidence type="ECO:0008006" key="4">
    <source>
        <dbReference type="Google" id="ProtNLM"/>
    </source>
</evidence>
<accession>A0ABW8BYK7</accession>
<dbReference type="RefSeq" id="WP_164293354.1">
    <property type="nucleotide sequence ID" value="NZ_JBITYG010000001.1"/>
</dbReference>
<proteinExistence type="predicted"/>
<keyword evidence="1" id="KW-1133">Transmembrane helix</keyword>
<feature type="transmembrane region" description="Helical" evidence="1">
    <location>
        <begin position="76"/>
        <end position="99"/>
    </location>
</feature>
<feature type="transmembrane region" description="Helical" evidence="1">
    <location>
        <begin position="120"/>
        <end position="147"/>
    </location>
</feature>